<dbReference type="InterPro" id="IPR002347">
    <property type="entry name" value="SDR_fam"/>
</dbReference>
<evidence type="ECO:0000256" key="2">
    <source>
        <dbReference type="ARBA" id="ARBA00023002"/>
    </source>
</evidence>
<gene>
    <name evidence="3" type="ORF">GKO32_08580</name>
</gene>
<dbReference type="Proteomes" id="UP000440096">
    <property type="component" value="Unassembled WGS sequence"/>
</dbReference>
<dbReference type="RefSeq" id="WP_312867679.1">
    <property type="nucleotide sequence ID" value="NZ_WMBA01000009.1"/>
</dbReference>
<evidence type="ECO:0000313" key="3">
    <source>
        <dbReference type="EMBL" id="MTD54034.1"/>
    </source>
</evidence>
<evidence type="ECO:0000313" key="4">
    <source>
        <dbReference type="Proteomes" id="UP000440096"/>
    </source>
</evidence>
<dbReference type="AlphaFoldDB" id="A0A6N7Z2I8"/>
<protein>
    <submittedName>
        <fullName evidence="3">SDR family oxidoreductase</fullName>
    </submittedName>
</protein>
<proteinExistence type="inferred from homology"/>
<dbReference type="PANTHER" id="PTHR43639">
    <property type="entry name" value="OXIDOREDUCTASE, SHORT-CHAIN DEHYDROGENASE/REDUCTASE FAMILY (AFU_ORTHOLOGUE AFUA_5G02870)"/>
    <property type="match status" value="1"/>
</dbReference>
<dbReference type="SUPFAM" id="SSF51735">
    <property type="entry name" value="NAD(P)-binding Rossmann-fold domains"/>
    <property type="match status" value="1"/>
</dbReference>
<keyword evidence="2" id="KW-0560">Oxidoreductase</keyword>
<dbReference type="EMBL" id="WMBA01000009">
    <property type="protein sequence ID" value="MTD54034.1"/>
    <property type="molecule type" value="Genomic_DNA"/>
</dbReference>
<organism evidence="3 4">
    <name type="scientific">Amycolatopsis pithecellobii</name>
    <dbReference type="NCBI Taxonomy" id="664692"/>
    <lineage>
        <taxon>Bacteria</taxon>
        <taxon>Bacillati</taxon>
        <taxon>Actinomycetota</taxon>
        <taxon>Actinomycetes</taxon>
        <taxon>Pseudonocardiales</taxon>
        <taxon>Pseudonocardiaceae</taxon>
        <taxon>Amycolatopsis</taxon>
    </lineage>
</organism>
<name>A0A6N7Z2I8_9PSEU</name>
<dbReference type="Gene3D" id="3.40.50.720">
    <property type="entry name" value="NAD(P)-binding Rossmann-like Domain"/>
    <property type="match status" value="1"/>
</dbReference>
<evidence type="ECO:0000256" key="1">
    <source>
        <dbReference type="ARBA" id="ARBA00006484"/>
    </source>
</evidence>
<dbReference type="InterPro" id="IPR036291">
    <property type="entry name" value="NAD(P)-bd_dom_sf"/>
</dbReference>
<comment type="similarity">
    <text evidence="1">Belongs to the short-chain dehydrogenases/reductases (SDR) family.</text>
</comment>
<accession>A0A6N7Z2I8</accession>
<dbReference type="Pfam" id="PF13561">
    <property type="entry name" value="adh_short_C2"/>
    <property type="match status" value="1"/>
</dbReference>
<dbReference type="GO" id="GO:0016491">
    <property type="term" value="F:oxidoreductase activity"/>
    <property type="evidence" value="ECO:0007669"/>
    <property type="project" value="UniProtKB-KW"/>
</dbReference>
<reference evidence="3 4" key="1">
    <citation type="submission" date="2019-11" db="EMBL/GenBank/DDBJ databases">
        <title>Draft genome of Amycolatopsis RM579.</title>
        <authorList>
            <person name="Duangmal K."/>
            <person name="Mingma R."/>
        </authorList>
    </citation>
    <scope>NUCLEOTIDE SEQUENCE [LARGE SCALE GENOMIC DNA]</scope>
    <source>
        <strain evidence="3 4">RM579</strain>
    </source>
</reference>
<dbReference type="PRINTS" id="PR00081">
    <property type="entry name" value="GDHRDH"/>
</dbReference>
<comment type="caution">
    <text evidence="3">The sequence shown here is derived from an EMBL/GenBank/DDBJ whole genome shotgun (WGS) entry which is preliminary data.</text>
</comment>
<dbReference type="PANTHER" id="PTHR43639:SF1">
    <property type="entry name" value="SHORT-CHAIN DEHYDROGENASE_REDUCTASE FAMILY PROTEIN"/>
    <property type="match status" value="1"/>
</dbReference>
<keyword evidence="4" id="KW-1185">Reference proteome</keyword>
<sequence>MTSHHEQSREAEASVHGRTYLVCGASSGLGRAVADEILARGGRVWAVARRPALADNDSSKITRTRADLTTAAGVESVAQQIVDAGQMLDGVLINGPGPRPGELFGLTGSDWHEALESLLIQPLHLISLLADRLAPGSSIVFVTSSTVREPIPRLDASNVLRPAVAAAVNVLSKALAPRVRVNSIAPGRIATSRLVEVEHAQAAGAHASVADVRAGIVKDIPLGRYGTSAEFAAAAVFLLSPESAYITGAALQVDGGLVRGA</sequence>